<evidence type="ECO:0000256" key="1">
    <source>
        <dbReference type="ARBA" id="ARBA00023179"/>
    </source>
</evidence>
<accession>A0AAN9G6C0</accession>
<dbReference type="Gene3D" id="1.10.238.10">
    <property type="entry name" value="EF-hand"/>
    <property type="match status" value="2"/>
</dbReference>
<dbReference type="FunFam" id="1.10.238.10:FF:000001">
    <property type="entry name" value="Calmodulin 1"/>
    <property type="match status" value="1"/>
</dbReference>
<keyword evidence="4" id="KW-1185">Reference proteome</keyword>
<evidence type="ECO:0000259" key="2">
    <source>
        <dbReference type="Pfam" id="PF13499"/>
    </source>
</evidence>
<protein>
    <recommendedName>
        <fullName evidence="2">EF-hand domain-containing protein</fullName>
    </recommendedName>
</protein>
<sequence length="151" mass="17328">MARYFTGEKIEQFKECFDFHARRGHISHEGDLSIIMRSLSFSPTREEISKYFKKHVSHEGQLDFASFLDVMHEHSSVENCKKELQAALVAQDRSHLGYVNCTDVRQILTSMGEKLSRNEVDTLFREAGIPPNGQVKISEFVQTVMTPSPDY</sequence>
<dbReference type="GO" id="GO:0016460">
    <property type="term" value="C:myosin II complex"/>
    <property type="evidence" value="ECO:0007669"/>
    <property type="project" value="TreeGrafter"/>
</dbReference>
<dbReference type="EMBL" id="JBAMIC010000014">
    <property type="protein sequence ID" value="KAK7096334.1"/>
    <property type="molecule type" value="Genomic_DNA"/>
</dbReference>
<dbReference type="SUPFAM" id="SSF47473">
    <property type="entry name" value="EF-hand"/>
    <property type="match status" value="1"/>
</dbReference>
<keyword evidence="1" id="KW-0514">Muscle protein</keyword>
<dbReference type="GO" id="GO:0005509">
    <property type="term" value="F:calcium ion binding"/>
    <property type="evidence" value="ECO:0007669"/>
    <property type="project" value="InterPro"/>
</dbReference>
<dbReference type="InterPro" id="IPR050230">
    <property type="entry name" value="CALM/Myosin/TropC-like"/>
</dbReference>
<dbReference type="PANTHER" id="PTHR23048:SF45">
    <property type="entry name" value="CALMODULIN LIKE 4"/>
    <property type="match status" value="1"/>
</dbReference>
<dbReference type="AlphaFoldDB" id="A0AAN9G6C0"/>
<feature type="domain" description="EF-hand" evidence="2">
    <location>
        <begin position="82"/>
        <end position="142"/>
    </location>
</feature>
<evidence type="ECO:0000313" key="4">
    <source>
        <dbReference type="Proteomes" id="UP001374579"/>
    </source>
</evidence>
<gene>
    <name evidence="3" type="ORF">V1264_005638</name>
</gene>
<dbReference type="Proteomes" id="UP001374579">
    <property type="component" value="Unassembled WGS sequence"/>
</dbReference>
<proteinExistence type="predicted"/>
<reference evidence="3 4" key="1">
    <citation type="submission" date="2024-02" db="EMBL/GenBank/DDBJ databases">
        <title>Chromosome-scale genome assembly of the rough periwinkle Littorina saxatilis.</title>
        <authorList>
            <person name="De Jode A."/>
            <person name="Faria R."/>
            <person name="Formenti G."/>
            <person name="Sims Y."/>
            <person name="Smith T.P."/>
            <person name="Tracey A."/>
            <person name="Wood J.M.D."/>
            <person name="Zagrodzka Z.B."/>
            <person name="Johannesson K."/>
            <person name="Butlin R.K."/>
            <person name="Leder E.H."/>
        </authorList>
    </citation>
    <scope>NUCLEOTIDE SEQUENCE [LARGE SCALE GENOMIC DNA]</scope>
    <source>
        <strain evidence="3">Snail1</strain>
        <tissue evidence="3">Muscle</tissue>
    </source>
</reference>
<dbReference type="InterPro" id="IPR011992">
    <property type="entry name" value="EF-hand-dom_pair"/>
</dbReference>
<dbReference type="InterPro" id="IPR002048">
    <property type="entry name" value="EF_hand_dom"/>
</dbReference>
<dbReference type="Pfam" id="PF13499">
    <property type="entry name" value="EF-hand_7"/>
    <property type="match status" value="1"/>
</dbReference>
<name>A0AAN9G6C0_9CAEN</name>
<comment type="caution">
    <text evidence="3">The sequence shown here is derived from an EMBL/GenBank/DDBJ whole genome shotgun (WGS) entry which is preliminary data.</text>
</comment>
<organism evidence="3 4">
    <name type="scientific">Littorina saxatilis</name>
    <dbReference type="NCBI Taxonomy" id="31220"/>
    <lineage>
        <taxon>Eukaryota</taxon>
        <taxon>Metazoa</taxon>
        <taxon>Spiralia</taxon>
        <taxon>Lophotrochozoa</taxon>
        <taxon>Mollusca</taxon>
        <taxon>Gastropoda</taxon>
        <taxon>Caenogastropoda</taxon>
        <taxon>Littorinimorpha</taxon>
        <taxon>Littorinoidea</taxon>
        <taxon>Littorinidae</taxon>
        <taxon>Littorina</taxon>
    </lineage>
</organism>
<dbReference type="PANTHER" id="PTHR23048">
    <property type="entry name" value="MYOSIN LIGHT CHAIN 1, 3"/>
    <property type="match status" value="1"/>
</dbReference>
<evidence type="ECO:0000313" key="3">
    <source>
        <dbReference type="EMBL" id="KAK7096334.1"/>
    </source>
</evidence>